<name>Q6H4W5_ORYSJ</name>
<reference evidence="3" key="2">
    <citation type="submission" date="2002-10" db="EMBL/GenBank/DDBJ databases">
        <title>Oryza sativa nipponbare(GA3) genomic DNA, chromosome 2, BAC clone:OSJNBa0085K21.</title>
        <authorList>
            <person name="Sasaki T."/>
            <person name="Matsumoto T."/>
            <person name="Katayose Y."/>
        </authorList>
    </citation>
    <scope>NUCLEOTIDE SEQUENCE</scope>
</reference>
<protein>
    <submittedName>
        <fullName evidence="3">Uncharacterized protein</fullName>
    </submittedName>
</protein>
<evidence type="ECO:0000256" key="1">
    <source>
        <dbReference type="SAM" id="MobiDB-lite"/>
    </source>
</evidence>
<feature type="compositionally biased region" description="Low complexity" evidence="1">
    <location>
        <begin position="57"/>
        <end position="68"/>
    </location>
</feature>
<feature type="compositionally biased region" description="Low complexity" evidence="1">
    <location>
        <begin position="75"/>
        <end position="98"/>
    </location>
</feature>
<accession>Q6H4W5</accession>
<evidence type="ECO:0000313" key="2">
    <source>
        <dbReference type="EMBL" id="BAD25565.1"/>
    </source>
</evidence>
<gene>
    <name evidence="2" type="ORF">OSJNBa0023I17.40</name>
    <name evidence="3" type="ORF">OSJNBa0085K21.24</name>
</gene>
<dbReference type="EMBL" id="AP005804">
    <property type="protein sequence ID" value="BAD26234.1"/>
    <property type="molecule type" value="Genomic_DNA"/>
</dbReference>
<evidence type="ECO:0000313" key="3">
    <source>
        <dbReference type="EMBL" id="BAD26234.1"/>
    </source>
</evidence>
<dbReference type="AlphaFoldDB" id="Q6H4W5"/>
<reference evidence="4" key="4">
    <citation type="journal article" date="2008" name="Nucleic Acids Res.">
        <title>The rice annotation project database (RAP-DB): 2008 update.</title>
        <authorList>
            <consortium name="The rice annotation project (RAP)"/>
        </authorList>
    </citation>
    <scope>GENOME REANNOTATION</scope>
    <source>
        <strain evidence="4">cv. Nipponbare</strain>
    </source>
</reference>
<feature type="region of interest" description="Disordered" evidence="1">
    <location>
        <begin position="1"/>
        <end position="101"/>
    </location>
</feature>
<feature type="compositionally biased region" description="Basic residues" evidence="1">
    <location>
        <begin position="27"/>
        <end position="37"/>
    </location>
</feature>
<reference evidence="4" key="3">
    <citation type="journal article" date="2005" name="Nature">
        <title>The map-based sequence of the rice genome.</title>
        <authorList>
            <consortium name="International rice genome sequencing project (IRGSP)"/>
            <person name="Matsumoto T."/>
            <person name="Wu J."/>
            <person name="Kanamori H."/>
            <person name="Katayose Y."/>
            <person name="Fujisawa M."/>
            <person name="Namiki N."/>
            <person name="Mizuno H."/>
            <person name="Yamamoto K."/>
            <person name="Antonio B.A."/>
            <person name="Baba T."/>
            <person name="Sakata K."/>
            <person name="Nagamura Y."/>
            <person name="Aoki H."/>
            <person name="Arikawa K."/>
            <person name="Arita K."/>
            <person name="Bito T."/>
            <person name="Chiden Y."/>
            <person name="Fujitsuka N."/>
            <person name="Fukunaka R."/>
            <person name="Hamada M."/>
            <person name="Harada C."/>
            <person name="Hayashi A."/>
            <person name="Hijishita S."/>
            <person name="Honda M."/>
            <person name="Hosokawa S."/>
            <person name="Ichikawa Y."/>
            <person name="Idonuma A."/>
            <person name="Iijima M."/>
            <person name="Ikeda M."/>
            <person name="Ikeno M."/>
            <person name="Ito K."/>
            <person name="Ito S."/>
            <person name="Ito T."/>
            <person name="Ito Y."/>
            <person name="Ito Y."/>
            <person name="Iwabuchi A."/>
            <person name="Kamiya K."/>
            <person name="Karasawa W."/>
            <person name="Kurita K."/>
            <person name="Katagiri S."/>
            <person name="Kikuta A."/>
            <person name="Kobayashi H."/>
            <person name="Kobayashi N."/>
            <person name="Machita K."/>
            <person name="Maehara T."/>
            <person name="Masukawa M."/>
            <person name="Mizubayashi T."/>
            <person name="Mukai Y."/>
            <person name="Nagasaki H."/>
            <person name="Nagata Y."/>
            <person name="Naito S."/>
            <person name="Nakashima M."/>
            <person name="Nakama Y."/>
            <person name="Nakamichi Y."/>
            <person name="Nakamura M."/>
            <person name="Meguro A."/>
            <person name="Negishi M."/>
            <person name="Ohta I."/>
            <person name="Ohta T."/>
            <person name="Okamoto M."/>
            <person name="Ono N."/>
            <person name="Saji S."/>
            <person name="Sakaguchi M."/>
            <person name="Sakai K."/>
            <person name="Shibata M."/>
            <person name="Shimokawa T."/>
            <person name="Song J."/>
            <person name="Takazaki Y."/>
            <person name="Terasawa K."/>
            <person name="Tsugane M."/>
            <person name="Tsuji K."/>
            <person name="Ueda S."/>
            <person name="Waki K."/>
            <person name="Yamagata H."/>
            <person name="Yamamoto M."/>
            <person name="Yamamoto S."/>
            <person name="Yamane H."/>
            <person name="Yoshiki S."/>
            <person name="Yoshihara R."/>
            <person name="Yukawa K."/>
            <person name="Zhong H."/>
            <person name="Yano M."/>
            <person name="Yuan Q."/>
            <person name="Ouyang S."/>
            <person name="Liu J."/>
            <person name="Jones K.M."/>
            <person name="Gansberger K."/>
            <person name="Moffat K."/>
            <person name="Hill J."/>
            <person name="Bera J."/>
            <person name="Fadrosh D."/>
            <person name="Jin S."/>
            <person name="Johri S."/>
            <person name="Kim M."/>
            <person name="Overton L."/>
            <person name="Reardon M."/>
            <person name="Tsitrin T."/>
            <person name="Vuong H."/>
            <person name="Weaver B."/>
            <person name="Ciecko A."/>
            <person name="Tallon L."/>
            <person name="Jackson J."/>
            <person name="Pai G."/>
            <person name="Aken S.V."/>
            <person name="Utterback T."/>
            <person name="Reidmuller S."/>
            <person name="Feldblyum T."/>
            <person name="Hsiao J."/>
            <person name="Zismann V."/>
            <person name="Iobst S."/>
            <person name="de Vazeille A.R."/>
            <person name="Buell C.R."/>
            <person name="Ying K."/>
            <person name="Li Y."/>
            <person name="Lu T."/>
            <person name="Huang Y."/>
            <person name="Zhao Q."/>
            <person name="Feng Q."/>
            <person name="Zhang L."/>
            <person name="Zhu J."/>
            <person name="Weng Q."/>
            <person name="Mu J."/>
            <person name="Lu Y."/>
            <person name="Fan D."/>
            <person name="Liu Y."/>
            <person name="Guan J."/>
            <person name="Zhang Y."/>
            <person name="Yu S."/>
            <person name="Liu X."/>
            <person name="Zhang Y."/>
            <person name="Hong G."/>
            <person name="Han B."/>
            <person name="Choisne N."/>
            <person name="Demange N."/>
            <person name="Orjeda G."/>
            <person name="Samain S."/>
            <person name="Cattolico L."/>
            <person name="Pelletier E."/>
            <person name="Couloux A."/>
            <person name="Segurens B."/>
            <person name="Wincker P."/>
            <person name="D'Hont A."/>
            <person name="Scarpelli C."/>
            <person name="Weissenbach J."/>
            <person name="Salanoubat M."/>
            <person name="Quetier F."/>
            <person name="Yu Y."/>
            <person name="Kim H.R."/>
            <person name="Rambo T."/>
            <person name="Currie J."/>
            <person name="Collura K."/>
            <person name="Luo M."/>
            <person name="Yang T."/>
            <person name="Ammiraju J.S.S."/>
            <person name="Engler F."/>
            <person name="Soderlund C."/>
            <person name="Wing R.A."/>
            <person name="Palmer L.E."/>
            <person name="de la Bastide M."/>
            <person name="Spiegel L."/>
            <person name="Nascimento L."/>
            <person name="Zutavern T."/>
            <person name="O'Shaughnessy A."/>
            <person name="Dike S."/>
            <person name="Dedhia N."/>
            <person name="Preston R."/>
            <person name="Balija V."/>
            <person name="McCombie W.R."/>
            <person name="Chow T."/>
            <person name="Chen H."/>
            <person name="Chung M."/>
            <person name="Chen C."/>
            <person name="Shaw J."/>
            <person name="Wu H."/>
            <person name="Hsiao K."/>
            <person name="Chao Y."/>
            <person name="Chu M."/>
            <person name="Cheng C."/>
            <person name="Hour A."/>
            <person name="Lee P."/>
            <person name="Lin S."/>
            <person name="Lin Y."/>
            <person name="Liou J."/>
            <person name="Liu S."/>
            <person name="Hsing Y."/>
            <person name="Raghuvanshi S."/>
            <person name="Mohanty A."/>
            <person name="Bharti A.K."/>
            <person name="Gaur A."/>
            <person name="Gupta V."/>
            <person name="Kumar D."/>
            <person name="Ravi V."/>
            <person name="Vij S."/>
            <person name="Kapur A."/>
            <person name="Khurana P."/>
            <person name="Khurana P."/>
            <person name="Khurana J.P."/>
            <person name="Tyagi A.K."/>
            <person name="Gaikwad K."/>
            <person name="Singh A."/>
            <person name="Dalal V."/>
            <person name="Srivastava S."/>
            <person name="Dixit A."/>
            <person name="Pal A.K."/>
            <person name="Ghazi I.A."/>
            <person name="Yadav M."/>
            <person name="Pandit A."/>
            <person name="Bhargava A."/>
            <person name="Sureshbabu K."/>
            <person name="Batra K."/>
            <person name="Sharma T.R."/>
            <person name="Mohapatra T."/>
            <person name="Singh N.K."/>
            <person name="Messing J."/>
            <person name="Nelson A.B."/>
            <person name="Fuks G."/>
            <person name="Kavchok S."/>
            <person name="Keizer G."/>
            <person name="Linton E."/>
            <person name="Llaca V."/>
            <person name="Song R."/>
            <person name="Tanyolac B."/>
            <person name="Young S."/>
            <person name="Ho-Il K."/>
            <person name="Hahn J.H."/>
            <person name="Sangsakoo G."/>
            <person name="Vanavichit A."/>
            <person name="de Mattos Luiz.A.T."/>
            <person name="Zimmer P.D."/>
            <person name="Malone G."/>
            <person name="Dellagostin O."/>
            <person name="de Oliveira A.C."/>
            <person name="Bevan M."/>
            <person name="Bancroft I."/>
            <person name="Minx P."/>
            <person name="Cordum H."/>
            <person name="Wilson R."/>
            <person name="Cheng Z."/>
            <person name="Jin W."/>
            <person name="Jiang J."/>
            <person name="Leong S.A."/>
            <person name="Iwama H."/>
            <person name="Gojobori T."/>
            <person name="Itoh T."/>
            <person name="Niimura Y."/>
            <person name="Fujii Y."/>
            <person name="Habara T."/>
            <person name="Sakai H."/>
            <person name="Sato Y."/>
            <person name="Wilson G."/>
            <person name="Kumar K."/>
            <person name="McCouch S."/>
            <person name="Juretic N."/>
            <person name="Hoen D."/>
            <person name="Wright S."/>
            <person name="Bruskiewich R."/>
            <person name="Bureau T."/>
            <person name="Miyao A."/>
            <person name="Hirochika H."/>
            <person name="Nishikawa T."/>
            <person name="Kadowaki K."/>
            <person name="Sugiura M."/>
            <person name="Burr B."/>
            <person name="Sasaki T."/>
        </authorList>
    </citation>
    <scope>NUCLEOTIDE SEQUENCE [LARGE SCALE GENOMIC DNA]</scope>
    <source>
        <strain evidence="4">cv. Nipponbare</strain>
    </source>
</reference>
<feature type="compositionally biased region" description="Basic residues" evidence="1">
    <location>
        <begin position="10"/>
        <end position="19"/>
    </location>
</feature>
<dbReference type="Proteomes" id="UP000000763">
    <property type="component" value="Chromosome 2"/>
</dbReference>
<feature type="compositionally biased region" description="Basic residues" evidence="1">
    <location>
        <begin position="126"/>
        <end position="135"/>
    </location>
</feature>
<evidence type="ECO:0000313" key="4">
    <source>
        <dbReference type="Proteomes" id="UP000000763"/>
    </source>
</evidence>
<dbReference type="EMBL" id="AP004863">
    <property type="protein sequence ID" value="BAD25565.1"/>
    <property type="molecule type" value="Genomic_DNA"/>
</dbReference>
<organism evidence="3 4">
    <name type="scientific">Oryza sativa subsp. japonica</name>
    <name type="common">Rice</name>
    <dbReference type="NCBI Taxonomy" id="39947"/>
    <lineage>
        <taxon>Eukaryota</taxon>
        <taxon>Viridiplantae</taxon>
        <taxon>Streptophyta</taxon>
        <taxon>Embryophyta</taxon>
        <taxon>Tracheophyta</taxon>
        <taxon>Spermatophyta</taxon>
        <taxon>Magnoliopsida</taxon>
        <taxon>Liliopsida</taxon>
        <taxon>Poales</taxon>
        <taxon>Poaceae</taxon>
        <taxon>BOP clade</taxon>
        <taxon>Oryzoideae</taxon>
        <taxon>Oryzeae</taxon>
        <taxon>Oryzinae</taxon>
        <taxon>Oryza</taxon>
        <taxon>Oryza sativa</taxon>
    </lineage>
</organism>
<sequence>MTSAAALARRPARRSHRPGRLSPPLRVARRPTRRSHRPDRLSPFSRFFPARRRARSVPDASLPLSASPAAPPATPTVQTASLLSPASSPRAAAPAPSRTPRPHFLACFAPPAYRALLPLAAGLPSPKKRREKREKRREGEEKRRGWLTCGPHVFFLIFFAD</sequence>
<proteinExistence type="predicted"/>
<feature type="region of interest" description="Disordered" evidence="1">
    <location>
        <begin position="120"/>
        <end position="142"/>
    </location>
</feature>
<reference evidence="2" key="1">
    <citation type="submission" date="2002-03" db="EMBL/GenBank/DDBJ databases">
        <title>Oryza sativa nipponbare(GA3) genomic DNA, chromosome 2, BAC clone:OSJNBa0023I17.</title>
        <authorList>
            <person name="Sasaki T."/>
            <person name="Matsumoto T."/>
            <person name="Yamamoto K."/>
        </authorList>
    </citation>
    <scope>NUCLEOTIDE SEQUENCE</scope>
</reference>